<sequence length="319" mass="35335">MQTTDKPLTEQTPAEIDRQLSAIYVKRTVLGSLIANEGRRIEIAEDSIAADEIAGRTERIGADLDRIAGFRATLADLELQRAVLGIDEEPLEAEFTRRGGWTRAFIVNGGHVHSSRSCTSCFPTTRFTWLTNLSDRPEAEIVQGAGERACTICYPTAPVDVLRQASVVFSDEERAEHEARARRHAAAAALDGKKPDNKLTHPRGEVVVDRWGRPAKTEKDAVSAAISAIYDGFYLPIAYASWKRPAYVGSDEEARNKEIIRIAIQALARKHRTDDQLQLDILTAKAIAQFIRLNRGSLDAKLLELDLRVLKARIKLAQG</sequence>
<name>A0ABM8GVC5_9MICO</name>
<evidence type="ECO:0000313" key="3">
    <source>
        <dbReference type="Proteomes" id="UP001321486"/>
    </source>
</evidence>
<geneLocation type="plasmid" evidence="1 3">
    <name>pNBRC108728a</name>
</geneLocation>
<dbReference type="EMBL" id="AP027733">
    <property type="protein sequence ID" value="BDZ52330.1"/>
    <property type="molecule type" value="Genomic_DNA"/>
</dbReference>
<evidence type="ECO:0000313" key="1">
    <source>
        <dbReference type="EMBL" id="BDZ52330.1"/>
    </source>
</evidence>
<gene>
    <name evidence="1" type="ORF">GCM10025867_45710</name>
    <name evidence="2" type="ORF">GCM10025867_51380</name>
</gene>
<reference evidence="1" key="3">
    <citation type="submission" date="2023-02" db="EMBL/GenBank/DDBJ databases">
        <authorList>
            <person name="Sun Q."/>
            <person name="Mori K."/>
        </authorList>
    </citation>
    <scope>NUCLEOTIDE SEQUENCE</scope>
    <source>
        <strain evidence="1">NBRC 108728</strain>
        <plasmid evidence="1">pNBRC108728a</plasmid>
    </source>
</reference>
<organism evidence="1 3">
    <name type="scientific">Frondihabitans sucicola</name>
    <dbReference type="NCBI Taxonomy" id="1268041"/>
    <lineage>
        <taxon>Bacteria</taxon>
        <taxon>Bacillati</taxon>
        <taxon>Actinomycetota</taxon>
        <taxon>Actinomycetes</taxon>
        <taxon>Micrococcales</taxon>
        <taxon>Microbacteriaceae</taxon>
        <taxon>Frondihabitans</taxon>
    </lineage>
</organism>
<accession>A0ABM8GVC5</accession>
<reference evidence="1" key="1">
    <citation type="journal article" date="2014" name="Int. J. Syst. Evol. Microbiol.">
        <title>Complete genome of a new Firmicutes species belonging to the dominant human colonic microbiota ('Ruminococcus bicirculans') reveals two chromosomes and a selective capacity to utilize plant glucans.</title>
        <authorList>
            <consortium name="NISC Comparative Sequencing Program"/>
            <person name="Wegmann U."/>
            <person name="Louis P."/>
            <person name="Goesmann A."/>
            <person name="Henrissat B."/>
            <person name="Duncan S.H."/>
            <person name="Flint H.J."/>
        </authorList>
    </citation>
    <scope>NUCLEOTIDE SEQUENCE</scope>
    <source>
        <strain evidence="1">NBRC 108728</strain>
    </source>
</reference>
<keyword evidence="3" id="KW-1185">Reference proteome</keyword>
<reference evidence="3" key="2">
    <citation type="journal article" date="2019" name="Int. J. Syst. Evol. Microbiol.">
        <title>The Global Catalogue of Microorganisms (GCM) 10K type strain sequencing project: providing services to taxonomists for standard genome sequencing and annotation.</title>
        <authorList>
            <consortium name="The Broad Institute Genomics Platform"/>
            <consortium name="The Broad Institute Genome Sequencing Center for Infectious Disease"/>
            <person name="Wu L."/>
            <person name="Ma J."/>
        </authorList>
    </citation>
    <scope>NUCLEOTIDE SEQUENCE [LARGE SCALE GENOMIC DNA]</scope>
    <source>
        <strain evidence="3">NBRC 108728</strain>
    </source>
</reference>
<proteinExistence type="predicted"/>
<keyword evidence="1" id="KW-0614">Plasmid</keyword>
<dbReference type="Proteomes" id="UP001321486">
    <property type="component" value="Plasmid pNBRC108728a"/>
</dbReference>
<dbReference type="EMBL" id="AP027733">
    <property type="protein sequence ID" value="BDZ52897.1"/>
    <property type="molecule type" value="Genomic_DNA"/>
</dbReference>
<protein>
    <submittedName>
        <fullName evidence="1">Uncharacterized protein</fullName>
    </submittedName>
</protein>
<evidence type="ECO:0000313" key="2">
    <source>
        <dbReference type="EMBL" id="BDZ52897.1"/>
    </source>
</evidence>
<dbReference type="RefSeq" id="WP_286347180.1">
    <property type="nucleotide sequence ID" value="NZ_AP027733.1"/>
</dbReference>